<evidence type="ECO:0000313" key="3">
    <source>
        <dbReference type="EMBL" id="RMZ94099.1"/>
    </source>
</evidence>
<dbReference type="Pfam" id="PF13855">
    <property type="entry name" value="LRR_8"/>
    <property type="match status" value="2"/>
</dbReference>
<dbReference type="PANTHER" id="PTHR45712:SF22">
    <property type="entry name" value="INSULIN-LIKE GROWTH FACTOR-BINDING PROTEIN COMPLEX ACID LABILE SUBUNIT"/>
    <property type="match status" value="1"/>
</dbReference>
<reference evidence="3 4" key="1">
    <citation type="journal article" date="2018" name="Sci. Rep.">
        <title>Genomic signatures of local adaptation to the degree of environmental predictability in rotifers.</title>
        <authorList>
            <person name="Franch-Gras L."/>
            <person name="Hahn C."/>
            <person name="Garcia-Roger E.M."/>
            <person name="Carmona M.J."/>
            <person name="Serra M."/>
            <person name="Gomez A."/>
        </authorList>
    </citation>
    <scope>NUCLEOTIDE SEQUENCE [LARGE SCALE GENOMIC DNA]</scope>
    <source>
        <strain evidence="3">HYR1</strain>
    </source>
</reference>
<dbReference type="InterPro" id="IPR050333">
    <property type="entry name" value="SLRP"/>
</dbReference>
<dbReference type="SUPFAM" id="SSF52058">
    <property type="entry name" value="L domain-like"/>
    <property type="match status" value="1"/>
</dbReference>
<name>A0A3M7P594_BRAPC</name>
<dbReference type="SMART" id="SM00369">
    <property type="entry name" value="LRR_TYP"/>
    <property type="match status" value="5"/>
</dbReference>
<accession>A0A3M7P594</accession>
<dbReference type="InterPro" id="IPR032675">
    <property type="entry name" value="LRR_dom_sf"/>
</dbReference>
<dbReference type="PANTHER" id="PTHR45712">
    <property type="entry name" value="AGAP008170-PA"/>
    <property type="match status" value="1"/>
</dbReference>
<keyword evidence="4" id="KW-1185">Reference proteome</keyword>
<dbReference type="Gene3D" id="3.80.10.10">
    <property type="entry name" value="Ribonuclease Inhibitor"/>
    <property type="match status" value="3"/>
</dbReference>
<evidence type="ECO:0000313" key="4">
    <source>
        <dbReference type="Proteomes" id="UP000276133"/>
    </source>
</evidence>
<evidence type="ECO:0000256" key="1">
    <source>
        <dbReference type="ARBA" id="ARBA00022614"/>
    </source>
</evidence>
<dbReference type="AlphaFoldDB" id="A0A3M7P594"/>
<dbReference type="PROSITE" id="PS51450">
    <property type="entry name" value="LRR"/>
    <property type="match status" value="4"/>
</dbReference>
<keyword evidence="2" id="KW-0677">Repeat</keyword>
<dbReference type="Proteomes" id="UP000276133">
    <property type="component" value="Unassembled WGS sequence"/>
</dbReference>
<dbReference type="OrthoDB" id="635273at2759"/>
<keyword evidence="1" id="KW-0433">Leucine-rich repeat</keyword>
<gene>
    <name evidence="3" type="ORF">BpHYR1_023428</name>
</gene>
<evidence type="ECO:0000256" key="2">
    <source>
        <dbReference type="ARBA" id="ARBA00022737"/>
    </source>
</evidence>
<sequence length="339" mass="39750">MRKRTQMINKLDKKFQMDGTDFNLKNKKKKKALLIDFVIQNLNENQCDYVQINQKMLFDASCVDFSNRKCEKISRNCFEQFDKIKYLNLSNNLFENISIFLNSNYLEELVLDYNNIKSISLGPNFRQLKKLNLANNNLKAIKKNTFDSLENLNELDLSDNQLHSIDNEAFVSLENLNYLFLSNNCLDSVEFSLENCGNLYQIYLCSNKIKSIQPCRFQALKKLTVLNLSNNLIEELNDLMFNGLKSLENRIEKVFNFNDLNSCTNLEFLNLSDNLIEKLNNMEHLYLNKNIICKIELDTVDDYSNLKLLDLSENRLNAIQKSRWHDFSKSSVNNFQLII</sequence>
<dbReference type="InterPro" id="IPR003591">
    <property type="entry name" value="Leu-rich_rpt_typical-subtyp"/>
</dbReference>
<protein>
    <submittedName>
        <fullName evidence="3">Chaoptin isoform X2</fullName>
    </submittedName>
</protein>
<dbReference type="SMART" id="SM00365">
    <property type="entry name" value="LRR_SD22"/>
    <property type="match status" value="4"/>
</dbReference>
<dbReference type="STRING" id="10195.A0A3M7P594"/>
<comment type="caution">
    <text evidence="3">The sequence shown here is derived from an EMBL/GenBank/DDBJ whole genome shotgun (WGS) entry which is preliminary data.</text>
</comment>
<dbReference type="GO" id="GO:0005615">
    <property type="term" value="C:extracellular space"/>
    <property type="evidence" value="ECO:0007669"/>
    <property type="project" value="TreeGrafter"/>
</dbReference>
<proteinExistence type="predicted"/>
<organism evidence="3 4">
    <name type="scientific">Brachionus plicatilis</name>
    <name type="common">Marine rotifer</name>
    <name type="synonym">Brachionus muelleri</name>
    <dbReference type="NCBI Taxonomy" id="10195"/>
    <lineage>
        <taxon>Eukaryota</taxon>
        <taxon>Metazoa</taxon>
        <taxon>Spiralia</taxon>
        <taxon>Gnathifera</taxon>
        <taxon>Rotifera</taxon>
        <taxon>Eurotatoria</taxon>
        <taxon>Monogononta</taxon>
        <taxon>Pseudotrocha</taxon>
        <taxon>Ploima</taxon>
        <taxon>Brachionidae</taxon>
        <taxon>Brachionus</taxon>
    </lineage>
</organism>
<dbReference type="InterPro" id="IPR001611">
    <property type="entry name" value="Leu-rich_rpt"/>
</dbReference>
<dbReference type="EMBL" id="REGN01013300">
    <property type="protein sequence ID" value="RMZ94099.1"/>
    <property type="molecule type" value="Genomic_DNA"/>
</dbReference>
<dbReference type="PRINTS" id="PR00019">
    <property type="entry name" value="LEURICHRPT"/>
</dbReference>